<dbReference type="InterPro" id="IPR017871">
    <property type="entry name" value="ABC_transporter-like_CS"/>
</dbReference>
<dbReference type="InterPro" id="IPR027417">
    <property type="entry name" value="P-loop_NTPase"/>
</dbReference>
<comment type="similarity">
    <text evidence="1">Belongs to the ABC transporter superfamily.</text>
</comment>
<proteinExistence type="inferred from homology"/>
<dbReference type="Gene3D" id="3.40.50.300">
    <property type="entry name" value="P-loop containing nucleotide triphosphate hydrolases"/>
    <property type="match status" value="1"/>
</dbReference>
<dbReference type="GO" id="GO:0016887">
    <property type="term" value="F:ATP hydrolysis activity"/>
    <property type="evidence" value="ECO:0007669"/>
    <property type="project" value="InterPro"/>
</dbReference>
<gene>
    <name evidence="7" type="ORF">EET67_16565</name>
</gene>
<reference evidence="7 8" key="1">
    <citation type="submission" date="2018-11" db="EMBL/GenBank/DDBJ databases">
        <title>Pseudaminobacter arsenicus sp. nov., an arsenic-resistant bacterium isolated from arsenic-rich aquifers.</title>
        <authorList>
            <person name="Mu Y."/>
        </authorList>
    </citation>
    <scope>NUCLEOTIDE SEQUENCE [LARGE SCALE GENOMIC DNA]</scope>
    <source>
        <strain evidence="7 8">CB3</strain>
    </source>
</reference>
<evidence type="ECO:0000313" key="8">
    <source>
        <dbReference type="Proteomes" id="UP000281647"/>
    </source>
</evidence>
<dbReference type="OrthoDB" id="9776369at2"/>
<evidence type="ECO:0000256" key="4">
    <source>
        <dbReference type="ARBA" id="ARBA00022840"/>
    </source>
</evidence>
<keyword evidence="8" id="KW-1185">Reference proteome</keyword>
<dbReference type="GO" id="GO:0015807">
    <property type="term" value="P:L-amino acid transport"/>
    <property type="evidence" value="ECO:0007669"/>
    <property type="project" value="TreeGrafter"/>
</dbReference>
<feature type="domain" description="ABC transporter" evidence="6">
    <location>
        <begin position="2"/>
        <end position="233"/>
    </location>
</feature>
<dbReference type="InterPro" id="IPR003593">
    <property type="entry name" value="AAA+_ATPase"/>
</dbReference>
<dbReference type="GO" id="GO:0015658">
    <property type="term" value="F:branched-chain amino acid transmembrane transporter activity"/>
    <property type="evidence" value="ECO:0007669"/>
    <property type="project" value="TreeGrafter"/>
</dbReference>
<accession>A0A432V3G6</accession>
<evidence type="ECO:0000313" key="7">
    <source>
        <dbReference type="EMBL" id="RUM96696.1"/>
    </source>
</evidence>
<evidence type="ECO:0000256" key="3">
    <source>
        <dbReference type="ARBA" id="ARBA00022741"/>
    </source>
</evidence>
<keyword evidence="2" id="KW-0813">Transport</keyword>
<evidence type="ECO:0000259" key="6">
    <source>
        <dbReference type="PROSITE" id="PS50893"/>
    </source>
</evidence>
<dbReference type="InterPro" id="IPR052156">
    <property type="entry name" value="BCAA_Transport_ATP-bd_LivF"/>
</dbReference>
<keyword evidence="4 7" id="KW-0067">ATP-binding</keyword>
<dbReference type="PROSITE" id="PS00211">
    <property type="entry name" value="ABC_TRANSPORTER_1"/>
    <property type="match status" value="1"/>
</dbReference>
<comment type="caution">
    <text evidence="7">The sequence shown here is derived from an EMBL/GenBank/DDBJ whole genome shotgun (WGS) entry which is preliminary data.</text>
</comment>
<protein>
    <submittedName>
        <fullName evidence="7">ABC transporter ATP-binding protein</fullName>
    </submittedName>
</protein>
<dbReference type="SUPFAM" id="SSF52540">
    <property type="entry name" value="P-loop containing nucleoside triphosphate hydrolases"/>
    <property type="match status" value="1"/>
</dbReference>
<dbReference type="PROSITE" id="PS50893">
    <property type="entry name" value="ABC_TRANSPORTER_2"/>
    <property type="match status" value="1"/>
</dbReference>
<dbReference type="GO" id="GO:0005524">
    <property type="term" value="F:ATP binding"/>
    <property type="evidence" value="ECO:0007669"/>
    <property type="project" value="UniProtKB-KW"/>
</dbReference>
<dbReference type="InterPro" id="IPR003439">
    <property type="entry name" value="ABC_transporter-like_ATP-bd"/>
</dbReference>
<dbReference type="Pfam" id="PF00005">
    <property type="entry name" value="ABC_tran"/>
    <property type="match status" value="1"/>
</dbReference>
<evidence type="ECO:0000256" key="5">
    <source>
        <dbReference type="ARBA" id="ARBA00022970"/>
    </source>
</evidence>
<dbReference type="RefSeq" id="WP_128627750.1">
    <property type="nucleotide sequence ID" value="NZ_RKST01000017.1"/>
</dbReference>
<organism evidence="7 8">
    <name type="scientific">Borborobacter arsenicus</name>
    <dbReference type="NCBI Taxonomy" id="1851146"/>
    <lineage>
        <taxon>Bacteria</taxon>
        <taxon>Pseudomonadati</taxon>
        <taxon>Pseudomonadota</taxon>
        <taxon>Alphaproteobacteria</taxon>
        <taxon>Hyphomicrobiales</taxon>
        <taxon>Phyllobacteriaceae</taxon>
        <taxon>Borborobacter</taxon>
    </lineage>
</organism>
<keyword evidence="5" id="KW-0029">Amino-acid transport</keyword>
<keyword evidence="3" id="KW-0547">Nucleotide-binding</keyword>
<name>A0A432V3G6_9HYPH</name>
<dbReference type="Proteomes" id="UP000281647">
    <property type="component" value="Unassembled WGS sequence"/>
</dbReference>
<dbReference type="PANTHER" id="PTHR43820:SF2">
    <property type="entry name" value="ABC TRANSPORTER ATP-BINDING PROTEIN"/>
    <property type="match status" value="1"/>
</dbReference>
<dbReference type="SMART" id="SM00382">
    <property type="entry name" value="AAA"/>
    <property type="match status" value="1"/>
</dbReference>
<dbReference type="PANTHER" id="PTHR43820">
    <property type="entry name" value="HIGH-AFFINITY BRANCHED-CHAIN AMINO ACID TRANSPORT ATP-BINDING PROTEIN LIVF"/>
    <property type="match status" value="1"/>
</dbReference>
<sequence length="234" mass="25945">MLEVRNLHSFYGDAHVLHGVSLEVKAGEVVALLGRNGMGKTTLIRSIMRLAQPQMREGSLLWKGEELKHLTPHEVAKKRIALVPQGRRLFPSLTVVEHLTMLKPASAKHGWTVNRVLEMFPRLAERKNHRGNQLSGGERQMLAVGRSLMIDPELVLMDEPSEGLAPVMVQHLETIIADLGKTGLAILLVEQNLYSALSVASRIYVLETGKVVHAASVEEVKKDQAPLMRFLGVH</sequence>
<evidence type="ECO:0000256" key="2">
    <source>
        <dbReference type="ARBA" id="ARBA00022448"/>
    </source>
</evidence>
<dbReference type="AlphaFoldDB" id="A0A432V3G6"/>
<evidence type="ECO:0000256" key="1">
    <source>
        <dbReference type="ARBA" id="ARBA00005417"/>
    </source>
</evidence>
<dbReference type="CDD" id="cd03224">
    <property type="entry name" value="ABC_TM1139_LivF_branched"/>
    <property type="match status" value="1"/>
</dbReference>
<dbReference type="EMBL" id="RKST01000017">
    <property type="protein sequence ID" value="RUM96696.1"/>
    <property type="molecule type" value="Genomic_DNA"/>
</dbReference>